<evidence type="ECO:0000313" key="7">
    <source>
        <dbReference type="EMBL" id="QES33651.1"/>
    </source>
</evidence>
<dbReference type="RefSeq" id="WP_150215789.1">
    <property type="nucleotide sequence ID" value="NZ_CP029192.1"/>
</dbReference>
<feature type="chain" id="PRO_5039027416" evidence="5">
    <location>
        <begin position="31"/>
        <end position="350"/>
    </location>
</feature>
<dbReference type="GO" id="GO:0030288">
    <property type="term" value="C:outer membrane-bounded periplasmic space"/>
    <property type="evidence" value="ECO:0007669"/>
    <property type="project" value="TreeGrafter"/>
</dbReference>
<organism evidence="7 8">
    <name type="scientific">Streptomyces venezuelae</name>
    <dbReference type="NCBI Taxonomy" id="54571"/>
    <lineage>
        <taxon>Bacteria</taxon>
        <taxon>Bacillati</taxon>
        <taxon>Actinomycetota</taxon>
        <taxon>Actinomycetes</taxon>
        <taxon>Kitasatosporales</taxon>
        <taxon>Streptomycetaceae</taxon>
        <taxon>Streptomyces</taxon>
    </lineage>
</organism>
<protein>
    <submittedName>
        <fullName evidence="7">Iron siderophore-binding protein</fullName>
    </submittedName>
</protein>
<comment type="subcellular location">
    <subcellularLocation>
        <location evidence="1">Cell envelope</location>
    </subcellularLocation>
</comment>
<sequence>MLLHRTTLTKKPRRLAAVLTATALGVGLLAGCGSDSDDKADDSAPAAATGGTFPVTVEHAFGSTKVTKAPKRVVTVGYTDDQTALALGTKPVGMVDQYPNPEGKSPDINTQWPWVKDKWGDTKPDVIMKNGDSGPNYEKIAALRPDLIIAVYSEIDKAAYDKLSQIAPTVGRTKGEKELFSAPWQDNAVHIAKALGKEDEGKKLVEGIEDKLAEAKKSHPKFANQTSVALSWYKDSINPFTSKDVRGRLLTGMGFSYQTKIDKIAGGKFSTELSPERTDLVDVDRIVVINDKADTAALMKFKLFANLDAVKKGNVSYLLDSEGPAVGAAMSQGTVLSLPYAIDELVKSVE</sequence>
<evidence type="ECO:0000313" key="8">
    <source>
        <dbReference type="Proteomes" id="UP000322927"/>
    </source>
</evidence>
<accession>A0A5P2BX75</accession>
<dbReference type="Proteomes" id="UP000322927">
    <property type="component" value="Chromosome"/>
</dbReference>
<evidence type="ECO:0000256" key="1">
    <source>
        <dbReference type="ARBA" id="ARBA00004196"/>
    </source>
</evidence>
<feature type="domain" description="Fe/B12 periplasmic-binding" evidence="6">
    <location>
        <begin position="72"/>
        <end position="350"/>
    </location>
</feature>
<dbReference type="PROSITE" id="PS51257">
    <property type="entry name" value="PROKAR_LIPOPROTEIN"/>
    <property type="match status" value="1"/>
</dbReference>
<dbReference type="Gene3D" id="3.40.50.1980">
    <property type="entry name" value="Nitrogenase molybdenum iron protein domain"/>
    <property type="match status" value="2"/>
</dbReference>
<proteinExistence type="inferred from homology"/>
<dbReference type="AlphaFoldDB" id="A0A5P2BX75"/>
<keyword evidence="3" id="KW-0813">Transport</keyword>
<evidence type="ECO:0000256" key="3">
    <source>
        <dbReference type="ARBA" id="ARBA00022448"/>
    </source>
</evidence>
<dbReference type="GO" id="GO:1901678">
    <property type="term" value="P:iron coordination entity transport"/>
    <property type="evidence" value="ECO:0007669"/>
    <property type="project" value="UniProtKB-ARBA"/>
</dbReference>
<dbReference type="PROSITE" id="PS50983">
    <property type="entry name" value="FE_B12_PBP"/>
    <property type="match status" value="1"/>
</dbReference>
<dbReference type="InterPro" id="IPR051313">
    <property type="entry name" value="Bact_iron-sidero_bind"/>
</dbReference>
<dbReference type="InterPro" id="IPR002491">
    <property type="entry name" value="ABC_transptr_periplasmic_BD"/>
</dbReference>
<gene>
    <name evidence="7" type="ORF">DEJ48_09850</name>
</gene>
<reference evidence="7 8" key="1">
    <citation type="submission" date="2018-05" db="EMBL/GenBank/DDBJ databases">
        <title>Streptomyces venezuelae.</title>
        <authorList>
            <person name="Kim W."/>
            <person name="Lee N."/>
            <person name="Cho B.-K."/>
        </authorList>
    </citation>
    <scope>NUCLEOTIDE SEQUENCE [LARGE SCALE GENOMIC DNA]</scope>
    <source>
        <strain evidence="7 8">ATCC 14584</strain>
    </source>
</reference>
<evidence type="ECO:0000256" key="2">
    <source>
        <dbReference type="ARBA" id="ARBA00008814"/>
    </source>
</evidence>
<dbReference type="EMBL" id="CP029192">
    <property type="protein sequence ID" value="QES33651.1"/>
    <property type="molecule type" value="Genomic_DNA"/>
</dbReference>
<evidence type="ECO:0000256" key="5">
    <source>
        <dbReference type="SAM" id="SignalP"/>
    </source>
</evidence>
<feature type="signal peptide" evidence="5">
    <location>
        <begin position="1"/>
        <end position="30"/>
    </location>
</feature>
<dbReference type="Pfam" id="PF01497">
    <property type="entry name" value="Peripla_BP_2"/>
    <property type="match status" value="1"/>
</dbReference>
<evidence type="ECO:0000256" key="4">
    <source>
        <dbReference type="ARBA" id="ARBA00022729"/>
    </source>
</evidence>
<dbReference type="FunFam" id="3.40.50.1980:FF:000036">
    <property type="entry name" value="Probable periplasmic iron-transport lipoprotein"/>
    <property type="match status" value="1"/>
</dbReference>
<dbReference type="PANTHER" id="PTHR30532:SF24">
    <property type="entry name" value="FERRIC ENTEROBACTIN-BINDING PERIPLASMIC PROTEIN FEPB"/>
    <property type="match status" value="1"/>
</dbReference>
<name>A0A5P2BX75_STRVZ</name>
<dbReference type="OrthoDB" id="1846031at2"/>
<comment type="similarity">
    <text evidence="2">Belongs to the bacterial solute-binding protein 8 family.</text>
</comment>
<keyword evidence="4 5" id="KW-0732">Signal</keyword>
<evidence type="ECO:0000259" key="6">
    <source>
        <dbReference type="PROSITE" id="PS50983"/>
    </source>
</evidence>
<dbReference type="PANTHER" id="PTHR30532">
    <property type="entry name" value="IRON III DICITRATE-BINDING PERIPLASMIC PROTEIN"/>
    <property type="match status" value="1"/>
</dbReference>
<dbReference type="SUPFAM" id="SSF53807">
    <property type="entry name" value="Helical backbone' metal receptor"/>
    <property type="match status" value="1"/>
</dbReference>
<dbReference type="CDD" id="cd01146">
    <property type="entry name" value="FhuD"/>
    <property type="match status" value="1"/>
</dbReference>